<dbReference type="EMBL" id="JAKFFV010000004">
    <property type="protein sequence ID" value="MCF2497910.1"/>
    <property type="molecule type" value="Genomic_DNA"/>
</dbReference>
<protein>
    <submittedName>
        <fullName evidence="5">Helix-turn-helix transcriptional regulator</fullName>
    </submittedName>
</protein>
<dbReference type="PANTHER" id="PTHR46796:SF13">
    <property type="entry name" value="HTH-TYPE TRANSCRIPTIONAL ACTIVATOR RHAS"/>
    <property type="match status" value="1"/>
</dbReference>
<evidence type="ECO:0000256" key="3">
    <source>
        <dbReference type="ARBA" id="ARBA00023163"/>
    </source>
</evidence>
<dbReference type="InterPro" id="IPR018060">
    <property type="entry name" value="HTH_AraC"/>
</dbReference>
<dbReference type="InterPro" id="IPR050204">
    <property type="entry name" value="AraC_XylS_family_regulators"/>
</dbReference>
<keyword evidence="1" id="KW-0805">Transcription regulation</keyword>
<dbReference type="PANTHER" id="PTHR46796">
    <property type="entry name" value="HTH-TYPE TRANSCRIPTIONAL ACTIVATOR RHAS-RELATED"/>
    <property type="match status" value="1"/>
</dbReference>
<dbReference type="AlphaFoldDB" id="A0A9X1QA18"/>
<keyword evidence="2" id="KW-0238">DNA-binding</keyword>
<evidence type="ECO:0000313" key="5">
    <source>
        <dbReference type="EMBL" id="MCF2497910.1"/>
    </source>
</evidence>
<keyword evidence="3" id="KW-0804">Transcription</keyword>
<evidence type="ECO:0000313" key="6">
    <source>
        <dbReference type="Proteomes" id="UP001139411"/>
    </source>
</evidence>
<sequence length="237" mass="26497">MESNGSFVNRLLPDTSVVAAIRLQGHVHYQGQNGNNCLPVLSLSGLRKSFRIAEYGHNSANILVQFKEGGAAAFFHLPIHELFELNVSLDHFFKPSELMFLQEQLEAAESIQGKVNIVQKFFIARIRCQKNDLLITHSVEKIKAAKGMLSVKELSDNLHVSLDVFEKRFRKTVGTTPKQFADIVRMKGLIGQAPANGPLLNSALDAGFFDQSHFIRNFKKFTGQTPKEFFNVGRHSG</sequence>
<dbReference type="GO" id="GO:0043565">
    <property type="term" value="F:sequence-specific DNA binding"/>
    <property type="evidence" value="ECO:0007669"/>
    <property type="project" value="InterPro"/>
</dbReference>
<dbReference type="Pfam" id="PF12833">
    <property type="entry name" value="HTH_18"/>
    <property type="match status" value="1"/>
</dbReference>
<name>A0A9X1QA18_9BACT</name>
<dbReference type="PROSITE" id="PS01124">
    <property type="entry name" value="HTH_ARAC_FAMILY_2"/>
    <property type="match status" value="1"/>
</dbReference>
<comment type="caution">
    <text evidence="5">The sequence shown here is derived from an EMBL/GenBank/DDBJ whole genome shotgun (WGS) entry which is preliminary data.</text>
</comment>
<dbReference type="GO" id="GO:0003700">
    <property type="term" value="F:DNA-binding transcription factor activity"/>
    <property type="evidence" value="ECO:0007669"/>
    <property type="project" value="InterPro"/>
</dbReference>
<feature type="domain" description="HTH araC/xylS-type" evidence="4">
    <location>
        <begin position="129"/>
        <end position="232"/>
    </location>
</feature>
<dbReference type="InterPro" id="IPR018062">
    <property type="entry name" value="HTH_AraC-typ_CS"/>
</dbReference>
<dbReference type="Gene3D" id="1.10.10.60">
    <property type="entry name" value="Homeodomain-like"/>
    <property type="match status" value="1"/>
</dbReference>
<reference evidence="5" key="1">
    <citation type="submission" date="2022-01" db="EMBL/GenBank/DDBJ databases">
        <title>Novel species in genus Dyadobacter.</title>
        <authorList>
            <person name="Ma C."/>
        </authorList>
    </citation>
    <scope>NUCLEOTIDE SEQUENCE</scope>
    <source>
        <strain evidence="5">CY357</strain>
    </source>
</reference>
<evidence type="ECO:0000259" key="4">
    <source>
        <dbReference type="PROSITE" id="PS01124"/>
    </source>
</evidence>
<proteinExistence type="predicted"/>
<organism evidence="5 6">
    <name type="scientific">Dyadobacter chenhuakuii</name>
    <dbReference type="NCBI Taxonomy" id="2909339"/>
    <lineage>
        <taxon>Bacteria</taxon>
        <taxon>Pseudomonadati</taxon>
        <taxon>Bacteroidota</taxon>
        <taxon>Cytophagia</taxon>
        <taxon>Cytophagales</taxon>
        <taxon>Spirosomataceae</taxon>
        <taxon>Dyadobacter</taxon>
    </lineage>
</organism>
<dbReference type="SMART" id="SM00342">
    <property type="entry name" value="HTH_ARAC"/>
    <property type="match status" value="1"/>
</dbReference>
<dbReference type="PROSITE" id="PS00041">
    <property type="entry name" value="HTH_ARAC_FAMILY_1"/>
    <property type="match status" value="1"/>
</dbReference>
<evidence type="ECO:0000256" key="1">
    <source>
        <dbReference type="ARBA" id="ARBA00023015"/>
    </source>
</evidence>
<dbReference type="SUPFAM" id="SSF46689">
    <property type="entry name" value="Homeodomain-like"/>
    <property type="match status" value="1"/>
</dbReference>
<gene>
    <name evidence="5" type="ORF">L0661_06310</name>
</gene>
<accession>A0A9X1QA18</accession>
<dbReference type="InterPro" id="IPR009057">
    <property type="entry name" value="Homeodomain-like_sf"/>
</dbReference>
<dbReference type="RefSeq" id="WP_235177190.1">
    <property type="nucleotide sequence ID" value="NZ_JAKFFV010000004.1"/>
</dbReference>
<evidence type="ECO:0000256" key="2">
    <source>
        <dbReference type="ARBA" id="ARBA00023125"/>
    </source>
</evidence>
<dbReference type="Proteomes" id="UP001139411">
    <property type="component" value="Unassembled WGS sequence"/>
</dbReference>